<name>A2FTJ9_TRIV3</name>
<comment type="subcellular location">
    <subcellularLocation>
        <location evidence="1">Membrane</location>
        <topology evidence="1">Multi-pass membrane protein</topology>
    </subcellularLocation>
</comment>
<dbReference type="STRING" id="5722.A2FTJ9"/>
<dbReference type="Pfam" id="PF03522">
    <property type="entry name" value="SLC12"/>
    <property type="match status" value="1"/>
</dbReference>
<keyword evidence="4 5" id="KW-0472">Membrane</keyword>
<dbReference type="RefSeq" id="XP_001304691.1">
    <property type="nucleotide sequence ID" value="XM_001304690.1"/>
</dbReference>
<evidence type="ECO:0000256" key="4">
    <source>
        <dbReference type="ARBA" id="ARBA00023136"/>
    </source>
</evidence>
<dbReference type="PANTHER" id="PTHR11827">
    <property type="entry name" value="SOLUTE CARRIER FAMILY 12, CATION COTRANSPORTERS"/>
    <property type="match status" value="1"/>
</dbReference>
<evidence type="ECO:0000256" key="5">
    <source>
        <dbReference type="SAM" id="Phobius"/>
    </source>
</evidence>
<dbReference type="AlphaFoldDB" id="A2FTJ9"/>
<evidence type="ECO:0000256" key="1">
    <source>
        <dbReference type="ARBA" id="ARBA00004141"/>
    </source>
</evidence>
<feature type="transmembrane region" description="Helical" evidence="5">
    <location>
        <begin position="6"/>
        <end position="22"/>
    </location>
</feature>
<dbReference type="GO" id="GO:0015377">
    <property type="term" value="F:chloride:monoatomic cation symporter activity"/>
    <property type="evidence" value="ECO:0007669"/>
    <property type="project" value="InterPro"/>
</dbReference>
<evidence type="ECO:0000256" key="3">
    <source>
        <dbReference type="ARBA" id="ARBA00022989"/>
    </source>
</evidence>
<dbReference type="GO" id="GO:0016020">
    <property type="term" value="C:membrane"/>
    <property type="evidence" value="ECO:0007669"/>
    <property type="project" value="UniProtKB-SubCell"/>
</dbReference>
<accession>A2FTJ9</accession>
<dbReference type="eggNOG" id="KOG2082">
    <property type="taxonomic scope" value="Eukaryota"/>
</dbReference>
<organism evidence="7 8">
    <name type="scientific">Trichomonas vaginalis (strain ATCC PRA-98 / G3)</name>
    <dbReference type="NCBI Taxonomy" id="412133"/>
    <lineage>
        <taxon>Eukaryota</taxon>
        <taxon>Metamonada</taxon>
        <taxon>Parabasalia</taxon>
        <taxon>Trichomonadida</taxon>
        <taxon>Trichomonadidae</taxon>
        <taxon>Trichomonas</taxon>
    </lineage>
</organism>
<keyword evidence="2 5" id="KW-0812">Transmembrane</keyword>
<keyword evidence="8" id="KW-1185">Reference proteome</keyword>
<feature type="domain" description="SLC12A transporter C-terminal" evidence="6">
    <location>
        <begin position="194"/>
        <end position="282"/>
    </location>
</feature>
<dbReference type="VEuPathDB" id="TrichDB:TVAG_437400"/>
<dbReference type="Proteomes" id="UP000001542">
    <property type="component" value="Unassembled WGS sequence"/>
</dbReference>
<dbReference type="EMBL" id="DS114012">
    <property type="protein sequence ID" value="EAX91761.1"/>
    <property type="molecule type" value="Genomic_DNA"/>
</dbReference>
<sequence>MDYQASIINWILFIIIYLWSYYKGPNGKNWGSVLQARAFYQAYKHALTTQRINLNPKLFRMNMLLIVDENEKFEENSIPFIDQCLGKEGFVIVSQWFKEDNDLQVAIDHRNQYQNYFAEKHNIFYETVIASNLLDALSNMLLNSGVGAFRPNTVFIDIDGKSNDDVRAIVLDVMEAKFGWFLVSKPQDLNLNGSSVDVYWLCDDGGLTLLAGYIISKYLKKRLRVINVAYTSNGDTVQAAELRMSKLCEKFRIKAEIISMELSEKKQSPSPIIQSFWEQLTHKNANEGFVKFLLFSDIVRELSSNAAIVVSTLFVPTDDMDGDTYDAILKTIANAPPAFAFVRGNGSSVLSWKA</sequence>
<dbReference type="InterPro" id="IPR004842">
    <property type="entry name" value="SLC12A_fam"/>
</dbReference>
<dbReference type="InParanoid" id="A2FTJ9"/>
<dbReference type="VEuPathDB" id="TrichDB:TVAGG3_0476770"/>
<dbReference type="OrthoDB" id="2020542at2759"/>
<dbReference type="InterPro" id="IPR018491">
    <property type="entry name" value="SLC12_C"/>
</dbReference>
<dbReference type="KEGG" id="tva:4749463"/>
<evidence type="ECO:0000259" key="6">
    <source>
        <dbReference type="Pfam" id="PF03522"/>
    </source>
</evidence>
<evidence type="ECO:0000256" key="2">
    <source>
        <dbReference type="ARBA" id="ARBA00022692"/>
    </source>
</evidence>
<evidence type="ECO:0000313" key="8">
    <source>
        <dbReference type="Proteomes" id="UP000001542"/>
    </source>
</evidence>
<keyword evidence="3 5" id="KW-1133">Transmembrane helix</keyword>
<proteinExistence type="predicted"/>
<dbReference type="PANTHER" id="PTHR11827:SF72">
    <property type="entry name" value="GH08340P"/>
    <property type="match status" value="1"/>
</dbReference>
<evidence type="ECO:0000313" key="7">
    <source>
        <dbReference type="EMBL" id="EAX91761.1"/>
    </source>
</evidence>
<reference evidence="7" key="1">
    <citation type="submission" date="2006-10" db="EMBL/GenBank/DDBJ databases">
        <authorList>
            <person name="Amadeo P."/>
            <person name="Zhao Q."/>
            <person name="Wortman J."/>
            <person name="Fraser-Liggett C."/>
            <person name="Carlton J."/>
        </authorList>
    </citation>
    <scope>NUCLEOTIDE SEQUENCE</scope>
    <source>
        <strain evidence="7">G3</strain>
    </source>
</reference>
<gene>
    <name evidence="7" type="ORF">TVAG_317500</name>
</gene>
<reference evidence="7" key="2">
    <citation type="journal article" date="2007" name="Science">
        <title>Draft genome sequence of the sexually transmitted pathogen Trichomonas vaginalis.</title>
        <authorList>
            <person name="Carlton J.M."/>
            <person name="Hirt R.P."/>
            <person name="Silva J.C."/>
            <person name="Delcher A.L."/>
            <person name="Schatz M."/>
            <person name="Zhao Q."/>
            <person name="Wortman J.R."/>
            <person name="Bidwell S.L."/>
            <person name="Alsmark U.C.M."/>
            <person name="Besteiro S."/>
            <person name="Sicheritz-Ponten T."/>
            <person name="Noel C.J."/>
            <person name="Dacks J.B."/>
            <person name="Foster P.G."/>
            <person name="Simillion C."/>
            <person name="Van de Peer Y."/>
            <person name="Miranda-Saavedra D."/>
            <person name="Barton G.J."/>
            <person name="Westrop G.D."/>
            <person name="Mueller S."/>
            <person name="Dessi D."/>
            <person name="Fiori P.L."/>
            <person name="Ren Q."/>
            <person name="Paulsen I."/>
            <person name="Zhang H."/>
            <person name="Bastida-Corcuera F.D."/>
            <person name="Simoes-Barbosa A."/>
            <person name="Brown M.T."/>
            <person name="Hayes R.D."/>
            <person name="Mukherjee M."/>
            <person name="Okumura C.Y."/>
            <person name="Schneider R."/>
            <person name="Smith A.J."/>
            <person name="Vanacova S."/>
            <person name="Villalvazo M."/>
            <person name="Haas B.J."/>
            <person name="Pertea M."/>
            <person name="Feldblyum T.V."/>
            <person name="Utterback T.R."/>
            <person name="Shu C.L."/>
            <person name="Osoegawa K."/>
            <person name="de Jong P.J."/>
            <person name="Hrdy I."/>
            <person name="Horvathova L."/>
            <person name="Zubacova Z."/>
            <person name="Dolezal P."/>
            <person name="Malik S.B."/>
            <person name="Logsdon J.M. Jr."/>
            <person name="Henze K."/>
            <person name="Gupta A."/>
            <person name="Wang C.C."/>
            <person name="Dunne R.L."/>
            <person name="Upcroft J.A."/>
            <person name="Upcroft P."/>
            <person name="White O."/>
            <person name="Salzberg S.L."/>
            <person name="Tang P."/>
            <person name="Chiu C.-H."/>
            <person name="Lee Y.-S."/>
            <person name="Embley T.M."/>
            <person name="Coombs G.H."/>
            <person name="Mottram J.C."/>
            <person name="Tachezy J."/>
            <person name="Fraser-Liggett C.M."/>
            <person name="Johnson P.J."/>
        </authorList>
    </citation>
    <scope>NUCLEOTIDE SEQUENCE [LARGE SCALE GENOMIC DNA]</scope>
    <source>
        <strain evidence="7">G3</strain>
    </source>
</reference>
<protein>
    <recommendedName>
        <fullName evidence="6">SLC12A transporter C-terminal domain-containing protein</fullName>
    </recommendedName>
</protein>